<reference evidence="2 3" key="1">
    <citation type="journal article" date="2015" name="Stand. Genomic Sci.">
        <title>Genomic Encyclopedia of Bacterial and Archaeal Type Strains, Phase III: the genomes of soil and plant-associated and newly described type strains.</title>
        <authorList>
            <person name="Whitman W.B."/>
            <person name="Woyke T."/>
            <person name="Klenk H.P."/>
            <person name="Zhou Y."/>
            <person name="Lilburn T.G."/>
            <person name="Beck B.J."/>
            <person name="De Vos P."/>
            <person name="Vandamme P."/>
            <person name="Eisen J.A."/>
            <person name="Garrity G."/>
            <person name="Hugenholtz P."/>
            <person name="Kyrpides N.C."/>
        </authorList>
    </citation>
    <scope>NUCLEOTIDE SEQUENCE [LARGE SCALE GENOMIC DNA]</scope>
    <source>
        <strain evidence="2 3">CGMCC 1.7271</strain>
    </source>
</reference>
<gene>
    <name evidence="2" type="ORF">IQ13_3093</name>
</gene>
<accession>A0A562SI00</accession>
<dbReference type="Proteomes" id="UP000316167">
    <property type="component" value="Unassembled WGS sequence"/>
</dbReference>
<dbReference type="CDD" id="cd06588">
    <property type="entry name" value="PhnB_like"/>
    <property type="match status" value="1"/>
</dbReference>
<dbReference type="EMBL" id="VLLE01000005">
    <property type="protein sequence ID" value="TWI80416.1"/>
    <property type="molecule type" value="Genomic_DNA"/>
</dbReference>
<feature type="domain" description="Glyoxalase/fosfomycin resistance/dioxygenase" evidence="1">
    <location>
        <begin position="41"/>
        <end position="173"/>
    </location>
</feature>
<dbReference type="Gene3D" id="3.10.180.10">
    <property type="entry name" value="2,3-Dihydroxybiphenyl 1,2-Dioxygenase, domain 1"/>
    <property type="match status" value="1"/>
</dbReference>
<sequence>MGIVAIGLVFVAGTPCGSCSKAVGLGNNQSSYLKTSIMAQINPYIHFNGNAEEAFTFYKSVFGGEFATVTRFKDMGFENLPIGEEEANNLMHIALPIGNNSMLMGSDTPSFMGKHNEQENRSKISIMAESKEEADQLFNGLSAGGQVEMAMADSPWGSYFGMFRDKYGIEWMINYDQQPR</sequence>
<evidence type="ECO:0000313" key="2">
    <source>
        <dbReference type="EMBL" id="TWI80416.1"/>
    </source>
</evidence>
<protein>
    <submittedName>
        <fullName evidence="2">PhnB protein</fullName>
    </submittedName>
</protein>
<dbReference type="AlphaFoldDB" id="A0A562SI00"/>
<proteinExistence type="predicted"/>
<keyword evidence="3" id="KW-1185">Reference proteome</keyword>
<comment type="caution">
    <text evidence="2">The sequence shown here is derived from an EMBL/GenBank/DDBJ whole genome shotgun (WGS) entry which is preliminary data.</text>
</comment>
<evidence type="ECO:0000259" key="1">
    <source>
        <dbReference type="Pfam" id="PF00903"/>
    </source>
</evidence>
<organism evidence="2 3">
    <name type="scientific">Lacibacter cauensis</name>
    <dbReference type="NCBI Taxonomy" id="510947"/>
    <lineage>
        <taxon>Bacteria</taxon>
        <taxon>Pseudomonadati</taxon>
        <taxon>Bacteroidota</taxon>
        <taxon>Chitinophagia</taxon>
        <taxon>Chitinophagales</taxon>
        <taxon>Chitinophagaceae</taxon>
        <taxon>Lacibacter</taxon>
    </lineage>
</organism>
<dbReference type="InterPro" id="IPR004360">
    <property type="entry name" value="Glyas_Fos-R_dOase_dom"/>
</dbReference>
<evidence type="ECO:0000313" key="3">
    <source>
        <dbReference type="Proteomes" id="UP000316167"/>
    </source>
</evidence>
<dbReference type="PANTHER" id="PTHR33990:SF1">
    <property type="entry name" value="PROTEIN YJDN"/>
    <property type="match status" value="1"/>
</dbReference>
<dbReference type="Pfam" id="PF00903">
    <property type="entry name" value="Glyoxalase"/>
    <property type="match status" value="1"/>
</dbReference>
<dbReference type="SUPFAM" id="SSF54593">
    <property type="entry name" value="Glyoxalase/Bleomycin resistance protein/Dihydroxybiphenyl dioxygenase"/>
    <property type="match status" value="1"/>
</dbReference>
<dbReference type="PANTHER" id="PTHR33990">
    <property type="entry name" value="PROTEIN YJDN-RELATED"/>
    <property type="match status" value="1"/>
</dbReference>
<name>A0A562SI00_9BACT</name>
<dbReference type="InterPro" id="IPR029068">
    <property type="entry name" value="Glyas_Bleomycin-R_OHBP_Dase"/>
</dbReference>
<dbReference type="InterPro" id="IPR028973">
    <property type="entry name" value="PhnB-like"/>
</dbReference>